<evidence type="ECO:0000256" key="5">
    <source>
        <dbReference type="ARBA" id="ARBA00023002"/>
    </source>
</evidence>
<feature type="disulfide bond" description="Redox-active" evidence="9">
    <location>
        <begin position="41"/>
        <end position="46"/>
    </location>
</feature>
<comment type="similarity">
    <text evidence="1 10">Belongs to the class-I pyridine nucleotide-disulfide oxidoreductase family.</text>
</comment>
<keyword evidence="8" id="KW-0547">Nucleotide-binding</keyword>
<feature type="domain" description="FAD/NAD(P)-binding" evidence="12">
    <location>
        <begin position="4"/>
        <end position="310"/>
    </location>
</feature>
<name>A0A845BFD2_9PROT</name>
<evidence type="ECO:0000256" key="6">
    <source>
        <dbReference type="ARBA" id="ARBA00023157"/>
    </source>
</evidence>
<dbReference type="InterPro" id="IPR036188">
    <property type="entry name" value="FAD/NAD-bd_sf"/>
</dbReference>
<keyword evidence="8" id="KW-0520">NAD</keyword>
<dbReference type="PIRSF" id="PIRSF000350">
    <property type="entry name" value="Mercury_reductase_MerA"/>
    <property type="match status" value="1"/>
</dbReference>
<dbReference type="PROSITE" id="PS00076">
    <property type="entry name" value="PYRIDINE_REDOX_1"/>
    <property type="match status" value="1"/>
</dbReference>
<feature type="binding site" evidence="8">
    <location>
        <position position="303"/>
    </location>
    <ligand>
        <name>FAD</name>
        <dbReference type="ChEBI" id="CHEBI:57692"/>
    </ligand>
</feature>
<sequence>MPDHDVAIIGAGAAGLSVAAMAASLGRKVVLFERERMGGECLNTGCVPSKALLAAAKRAVAVRDAARFGVHAADVRVDWQGVRRHVLDAIARIAPNDSAERFAGMGVEVVRASAHFVAPDQIEAGGRIHRFRRAVIAAGSAPVVPDLQGLVSCPWLTHETLFDLAEAPAHLLILGGGSQGAELAQAYARLGCRVGLIEARPNILASEDAELRLPLREALRQDGVTIHENTRAIGAERAPEGVALVIEGGARIAGSHLLFALGRTPRLAPLDLAAANIAASPDGVLTGPDLRSTTNRRVWAAGDVANPEGIGPRRFTHAASLHASVVVRSMLFRRPARLDYAALPRVTYTSPELAQVGLTEAEANAAGHSVRVLRHPFTENDRAVAEGETEGQVKLVVSKLGRLLGASVLGEGAGEMAGLFGMMISRKLPLSALAELVLPYPTRAEAAKRAAGGFYTPALTSSAMRGIVGLLNRLP</sequence>
<dbReference type="OrthoDB" id="9764616at2"/>
<dbReference type="PANTHER" id="PTHR43014">
    <property type="entry name" value="MERCURIC REDUCTASE"/>
    <property type="match status" value="1"/>
</dbReference>
<evidence type="ECO:0000259" key="11">
    <source>
        <dbReference type="Pfam" id="PF02852"/>
    </source>
</evidence>
<dbReference type="GO" id="GO:0016668">
    <property type="term" value="F:oxidoreductase activity, acting on a sulfur group of donors, NAD(P) as acceptor"/>
    <property type="evidence" value="ECO:0007669"/>
    <property type="project" value="InterPro"/>
</dbReference>
<evidence type="ECO:0000313" key="13">
    <source>
        <dbReference type="EMBL" id="MXP63952.1"/>
    </source>
</evidence>
<dbReference type="Pfam" id="PF07992">
    <property type="entry name" value="Pyr_redox_2"/>
    <property type="match status" value="1"/>
</dbReference>
<protein>
    <submittedName>
        <fullName evidence="13">FAD-binding protein</fullName>
    </submittedName>
</protein>
<evidence type="ECO:0000256" key="7">
    <source>
        <dbReference type="ARBA" id="ARBA00023284"/>
    </source>
</evidence>
<organism evidence="13 14">
    <name type="scientific">Teichococcus coralli</name>
    <dbReference type="NCBI Taxonomy" id="2545983"/>
    <lineage>
        <taxon>Bacteria</taxon>
        <taxon>Pseudomonadati</taxon>
        <taxon>Pseudomonadota</taxon>
        <taxon>Alphaproteobacteria</taxon>
        <taxon>Acetobacterales</taxon>
        <taxon>Roseomonadaceae</taxon>
        <taxon>Roseomonas</taxon>
    </lineage>
</organism>
<dbReference type="Pfam" id="PF02852">
    <property type="entry name" value="Pyr_redox_dim"/>
    <property type="match status" value="1"/>
</dbReference>
<dbReference type="InterPro" id="IPR023753">
    <property type="entry name" value="FAD/NAD-binding_dom"/>
</dbReference>
<feature type="binding site" evidence="8">
    <location>
        <position position="262"/>
    </location>
    <ligand>
        <name>NAD(+)</name>
        <dbReference type="ChEBI" id="CHEBI:57540"/>
    </ligand>
</feature>
<proteinExistence type="inferred from homology"/>
<dbReference type="PRINTS" id="PR00368">
    <property type="entry name" value="FADPNR"/>
</dbReference>
<keyword evidence="14" id="KW-1185">Reference proteome</keyword>
<keyword evidence="4" id="KW-0521">NADP</keyword>
<keyword evidence="3 8" id="KW-0274">FAD</keyword>
<evidence type="ECO:0000256" key="9">
    <source>
        <dbReference type="PIRSR" id="PIRSR000350-4"/>
    </source>
</evidence>
<evidence type="ECO:0000256" key="8">
    <source>
        <dbReference type="PIRSR" id="PIRSR000350-3"/>
    </source>
</evidence>
<accession>A0A845BFD2</accession>
<dbReference type="InterPro" id="IPR004099">
    <property type="entry name" value="Pyr_nucl-diS_OxRdtase_dimer"/>
</dbReference>
<dbReference type="EMBL" id="SNVJ01000008">
    <property type="protein sequence ID" value="MXP63952.1"/>
    <property type="molecule type" value="Genomic_DNA"/>
</dbReference>
<comment type="cofactor">
    <cofactor evidence="8">
        <name>FAD</name>
        <dbReference type="ChEBI" id="CHEBI:57692"/>
    </cofactor>
    <text evidence="8">Binds 1 FAD per subunit.</text>
</comment>
<evidence type="ECO:0000256" key="3">
    <source>
        <dbReference type="ARBA" id="ARBA00022827"/>
    </source>
</evidence>
<feature type="domain" description="Pyridine nucleotide-disulphide oxidoreductase dimerisation" evidence="11">
    <location>
        <begin position="344"/>
        <end position="450"/>
    </location>
</feature>
<dbReference type="PANTHER" id="PTHR43014:SF2">
    <property type="entry name" value="MERCURIC REDUCTASE"/>
    <property type="match status" value="1"/>
</dbReference>
<dbReference type="Gene3D" id="3.30.390.30">
    <property type="match status" value="1"/>
</dbReference>
<dbReference type="AlphaFoldDB" id="A0A845BFD2"/>
<dbReference type="GO" id="GO:0050660">
    <property type="term" value="F:flavin adenine dinucleotide binding"/>
    <property type="evidence" value="ECO:0007669"/>
    <property type="project" value="TreeGrafter"/>
</dbReference>
<gene>
    <name evidence="13" type="ORF">E0493_11410</name>
</gene>
<comment type="caution">
    <text evidence="13">The sequence shown here is derived from an EMBL/GenBank/DDBJ whole genome shotgun (WGS) entry which is preliminary data.</text>
</comment>
<dbReference type="RefSeq" id="WP_160937072.1">
    <property type="nucleotide sequence ID" value="NZ_SNVJ01000008.1"/>
</dbReference>
<reference evidence="13 14" key="1">
    <citation type="submission" date="2019-03" db="EMBL/GenBank/DDBJ databases">
        <title>Roseomonas sp. a novel Roseomonas species isolated from Sea whip Gorgonian.</title>
        <authorList>
            <person name="Li F."/>
            <person name="Pan X."/>
            <person name="Huang S."/>
            <person name="Li Z."/>
            <person name="Meng B."/>
        </authorList>
    </citation>
    <scope>NUCLEOTIDE SEQUENCE [LARGE SCALE GENOMIC DNA]</scope>
    <source>
        <strain evidence="13 14">M0104</strain>
    </source>
</reference>
<dbReference type="InterPro" id="IPR016156">
    <property type="entry name" value="FAD/NAD-linked_Rdtase_dimer_sf"/>
</dbReference>
<evidence type="ECO:0000256" key="4">
    <source>
        <dbReference type="ARBA" id="ARBA00022857"/>
    </source>
</evidence>
<keyword evidence="5 10" id="KW-0560">Oxidoreductase</keyword>
<dbReference type="SUPFAM" id="SSF51905">
    <property type="entry name" value="FAD/NAD(P)-binding domain"/>
    <property type="match status" value="1"/>
</dbReference>
<dbReference type="PRINTS" id="PR00411">
    <property type="entry name" value="PNDRDTASEI"/>
</dbReference>
<evidence type="ECO:0000313" key="14">
    <source>
        <dbReference type="Proteomes" id="UP000460715"/>
    </source>
</evidence>
<dbReference type="Gene3D" id="3.50.50.60">
    <property type="entry name" value="FAD/NAD(P)-binding domain"/>
    <property type="match status" value="2"/>
</dbReference>
<feature type="binding site" evidence="8">
    <location>
        <position position="198"/>
    </location>
    <ligand>
        <name>NAD(+)</name>
        <dbReference type="ChEBI" id="CHEBI:57540"/>
    </ligand>
</feature>
<dbReference type="FunFam" id="3.30.390.30:FF:000001">
    <property type="entry name" value="Dihydrolipoyl dehydrogenase"/>
    <property type="match status" value="1"/>
</dbReference>
<feature type="binding site" evidence="8">
    <location>
        <position position="50"/>
    </location>
    <ligand>
        <name>FAD</name>
        <dbReference type="ChEBI" id="CHEBI:57692"/>
    </ligand>
</feature>
<evidence type="ECO:0000256" key="2">
    <source>
        <dbReference type="ARBA" id="ARBA00022630"/>
    </source>
</evidence>
<keyword evidence="6" id="KW-1015">Disulfide bond</keyword>
<feature type="binding site" evidence="8">
    <location>
        <begin position="175"/>
        <end position="182"/>
    </location>
    <ligand>
        <name>NAD(+)</name>
        <dbReference type="ChEBI" id="CHEBI:57540"/>
    </ligand>
</feature>
<keyword evidence="7 10" id="KW-0676">Redox-active center</keyword>
<dbReference type="GO" id="GO:0003955">
    <property type="term" value="F:NAD(P)H dehydrogenase (quinone) activity"/>
    <property type="evidence" value="ECO:0007669"/>
    <property type="project" value="TreeGrafter"/>
</dbReference>
<evidence type="ECO:0000259" key="12">
    <source>
        <dbReference type="Pfam" id="PF07992"/>
    </source>
</evidence>
<dbReference type="InterPro" id="IPR001100">
    <property type="entry name" value="Pyr_nuc-diS_OxRdtase"/>
</dbReference>
<evidence type="ECO:0000256" key="1">
    <source>
        <dbReference type="ARBA" id="ARBA00007532"/>
    </source>
</evidence>
<evidence type="ECO:0000256" key="10">
    <source>
        <dbReference type="RuleBase" id="RU003691"/>
    </source>
</evidence>
<dbReference type="Proteomes" id="UP000460715">
    <property type="component" value="Unassembled WGS sequence"/>
</dbReference>
<dbReference type="SUPFAM" id="SSF55424">
    <property type="entry name" value="FAD/NAD-linked reductases, dimerisation (C-terminal) domain"/>
    <property type="match status" value="1"/>
</dbReference>
<keyword evidence="2 10" id="KW-0285">Flavoprotein</keyword>
<dbReference type="InterPro" id="IPR012999">
    <property type="entry name" value="Pyr_OxRdtase_I_AS"/>
</dbReference>